<comment type="caution">
    <text evidence="1">The sequence shown here is derived from an EMBL/GenBank/DDBJ whole genome shotgun (WGS) entry which is preliminary data.</text>
</comment>
<dbReference type="Proteomes" id="UP001444661">
    <property type="component" value="Unassembled WGS sequence"/>
</dbReference>
<gene>
    <name evidence="1" type="ORF">PG993_013708</name>
</gene>
<reference evidence="1 2" key="1">
    <citation type="submission" date="2023-01" db="EMBL/GenBank/DDBJ databases">
        <title>Analysis of 21 Apiospora genomes using comparative genomics revels a genus with tremendous synthesis potential of carbohydrate active enzymes and secondary metabolites.</title>
        <authorList>
            <person name="Sorensen T."/>
        </authorList>
    </citation>
    <scope>NUCLEOTIDE SEQUENCE [LARGE SCALE GENOMIC DNA]</scope>
    <source>
        <strain evidence="1 2">CBS 33761</strain>
    </source>
</reference>
<evidence type="ECO:0000313" key="2">
    <source>
        <dbReference type="Proteomes" id="UP001444661"/>
    </source>
</evidence>
<sequence length="267" mass="30568">MSSSNVPVAQDLADMNDLPTEMLIEILSQTSLVTPNKRVYWGPQGFYVQVHNLIQRYGPWRDPRPYFMLNRAIRVAAIDVFYRNNEFVVEAIPPSIPYTMSPASRLLGSVIPSQGLDVMKSLAVDIKIYDGHWRQIARRVAPTMRSLQTLTIVARYNSDSRVYRFQDMAVLNYLRRLVEARLWPLLTLDAAFRQLIVHIHSGLGSWIAGRDSRMDPTYFFEHKDLPAESSCWKHINNSNGASNGMVRWAQRSDFVEGMVCIIPNPEP</sequence>
<protein>
    <submittedName>
        <fullName evidence="1">Uncharacterized protein</fullName>
    </submittedName>
</protein>
<keyword evidence="2" id="KW-1185">Reference proteome</keyword>
<organism evidence="1 2">
    <name type="scientific">Apiospora rasikravindrae</name>
    <dbReference type="NCBI Taxonomy" id="990691"/>
    <lineage>
        <taxon>Eukaryota</taxon>
        <taxon>Fungi</taxon>
        <taxon>Dikarya</taxon>
        <taxon>Ascomycota</taxon>
        <taxon>Pezizomycotina</taxon>
        <taxon>Sordariomycetes</taxon>
        <taxon>Xylariomycetidae</taxon>
        <taxon>Amphisphaeriales</taxon>
        <taxon>Apiosporaceae</taxon>
        <taxon>Apiospora</taxon>
    </lineage>
</organism>
<evidence type="ECO:0000313" key="1">
    <source>
        <dbReference type="EMBL" id="KAK8017382.1"/>
    </source>
</evidence>
<accession>A0ABR1RRA2</accession>
<proteinExistence type="predicted"/>
<name>A0ABR1RRA2_9PEZI</name>
<dbReference type="EMBL" id="JAQQWK010000013">
    <property type="protein sequence ID" value="KAK8017382.1"/>
    <property type="molecule type" value="Genomic_DNA"/>
</dbReference>